<reference evidence="2 3" key="1">
    <citation type="journal article" date="2012" name="Eukaryot. Cell">
        <title>Genome sequence of the Trichosporon asahii environmental strain CBS 8904.</title>
        <authorList>
            <person name="Yang R.Y."/>
            <person name="Li H.T."/>
            <person name="Zhu H."/>
            <person name="Zhou G.P."/>
            <person name="Wang M."/>
            <person name="Wang L."/>
        </authorList>
    </citation>
    <scope>NUCLEOTIDE SEQUENCE [LARGE SCALE GENOMIC DNA]</scope>
    <source>
        <strain evidence="2 3">CBS 8904</strain>
    </source>
</reference>
<organism evidence="2 3">
    <name type="scientific">Trichosporon asahii var. asahii (strain CBS 8904)</name>
    <name type="common">Yeast</name>
    <dbReference type="NCBI Taxonomy" id="1220162"/>
    <lineage>
        <taxon>Eukaryota</taxon>
        <taxon>Fungi</taxon>
        <taxon>Dikarya</taxon>
        <taxon>Basidiomycota</taxon>
        <taxon>Agaricomycotina</taxon>
        <taxon>Tremellomycetes</taxon>
        <taxon>Trichosporonales</taxon>
        <taxon>Trichosporonaceae</taxon>
        <taxon>Trichosporon</taxon>
    </lineage>
</organism>
<evidence type="ECO:0000313" key="2">
    <source>
        <dbReference type="EMBL" id="EKD00949.1"/>
    </source>
</evidence>
<evidence type="ECO:0000313" key="3">
    <source>
        <dbReference type="Proteomes" id="UP000006757"/>
    </source>
</evidence>
<comment type="caution">
    <text evidence="2">The sequence shown here is derived from an EMBL/GenBank/DDBJ whole genome shotgun (WGS) entry which is preliminary data.</text>
</comment>
<dbReference type="HOGENOM" id="CLU_097662_0_0_1"/>
<proteinExistence type="predicted"/>
<dbReference type="PROSITE" id="PS50231">
    <property type="entry name" value="RICIN_B_LECTIN"/>
    <property type="match status" value="1"/>
</dbReference>
<dbReference type="SUPFAM" id="SSF50370">
    <property type="entry name" value="Ricin B-like lectins"/>
    <property type="match status" value="1"/>
</dbReference>
<gene>
    <name evidence="2" type="ORF">A1Q2_04822</name>
</gene>
<dbReference type="Gene3D" id="2.80.10.50">
    <property type="match status" value="1"/>
</dbReference>
<dbReference type="Proteomes" id="UP000006757">
    <property type="component" value="Unassembled WGS sequence"/>
</dbReference>
<sequence length="184" mass="19607">MVALSLLFLTALPAFAFTSPVERDSNDTSVTVAEAEASALTGASAATESSAVSTAQSNKIQLKGNTLCLETMDSSEVYIKPCGDGAAQKWIWEAAGDKGGVPHFTIKSEVEGVCLSKEPVSGRPDYISTRLRAVLESCGTAYTWGWYGDRLCIRDWYCLGVDASTPRDGSGLRFYGNAQWTASA</sequence>
<evidence type="ECO:0000256" key="1">
    <source>
        <dbReference type="SAM" id="SignalP"/>
    </source>
</evidence>
<feature type="signal peptide" evidence="1">
    <location>
        <begin position="1"/>
        <end position="16"/>
    </location>
</feature>
<keyword evidence="3" id="KW-1185">Reference proteome</keyword>
<accession>K1WHK1</accession>
<feature type="chain" id="PRO_5003854428" evidence="1">
    <location>
        <begin position="17"/>
        <end position="184"/>
    </location>
</feature>
<dbReference type="EMBL" id="AMBO01000331">
    <property type="protein sequence ID" value="EKD00949.1"/>
    <property type="molecule type" value="Genomic_DNA"/>
</dbReference>
<dbReference type="AlphaFoldDB" id="K1WHK1"/>
<protein>
    <submittedName>
        <fullName evidence="2">Uncharacterized protein</fullName>
    </submittedName>
</protein>
<dbReference type="InParanoid" id="K1WHK1"/>
<name>K1WHK1_TRIAC</name>
<keyword evidence="1" id="KW-0732">Signal</keyword>
<dbReference type="InterPro" id="IPR035992">
    <property type="entry name" value="Ricin_B-like_lectins"/>
</dbReference>